<dbReference type="PANTHER" id="PTHR36985:SF1">
    <property type="entry name" value="TRANSLOCATION AND ASSEMBLY MODULE SUBUNIT TAMB"/>
    <property type="match status" value="1"/>
</dbReference>
<sequence length="1344" mass="145936">MRKTIFFSIIFVFLAFVAGIAWLVTTQSGLNTTLHIVNKMVPDLNVGEAKGELFGELLLSDIQYQSEQATAVAIEQLQLRWKPAELIKRHLHIQQLAVKGVTIRPIEHSEEVSDTSTEISVPDIDLPLRVTLDQLTISHVVMDNPSAETTLVKEAHLKAETISDELMIQTLSLSVEDGQFQLDGRIGLTALHDINLNYHADLLNVFPDKLTINGQINGNQQQLILTQQIQQPLKSEQKLVVNDLTSSLNWILTTSAETIDVSKLVPEQDLQIDNLNLYAQGSLTELTSSLQATVKQAELPAINIDVNAETEDMAQWHIQAKAQLDDEKIIRLSGTVNTDTPEIAFDIKTVWQQLQWPLQGDNVLIKSEHGEANITGSIKDYQANIKTLVTYENEPLTLTAQLLGNDTSASLSQLDIDGLGGKVATHGHIDWSSTPINYDLTANLQHLTLPASLSEVAVYIKQGQLNLLGDANKMTLRSETELTVNDVAMMVNATGDGKTDIGFEQSQLHIQLGKGDIDYQGRLAWAGESLVDGDLTVNQLNPGIILPEWPGVLSGQAPLLVSQTDNQLNVVLDTLKLSGSLRQKPLAIEAKLSSKGEDVLIDHFSARSAGSTLSVKGKLQQQQINVNWTLNSPDLQDFYPTLKGRLNGSGSVTGSLEQPRILANVDGKAITVDTVKVDTLAGDIDFTLQQNANIDSRVTLTGLSLPELLIDRVELEVTGKQQSHQIQLHLASTAINMNVAADGQLNQSTWSGQFSQFDFGNDQAGVWHLTQEGKLVLNTEQQDIPRHCWQSEKGNLCIKASHNQEQWQTSGEFAELPLSLFEQFSAELEQVKGQLKGQFSLTADKHNVITGNGKVLLENGSVQLNQSDLNQKQAVLLKNTFIEYQLDKTHTSATLHMEPQIDGVSAINANVETASIDVLMADASQAALTGQVTTDIENLAALQLTHPAIEGLKGKFKLNIDLGGTIAQPEILGKAELENGEVSIIDAGIVLKNIQARINGNMDKVDMTLTADSGDGKLNVDGTYALQKTGWELTANVKGKQLEVMNTPEALVIAEPDMMILVTPDVTKVTGKVTIPRALIEPTRFNSSVSPSADVHVISNNPAEEKPESQTQIDLMVSLGDKVHIKALGFQGRLTGDLHVSGNPSDVLIGNGQITIKDGSYVAYGQLLKVDNGKIRFSGPIDNPELDIKAIRHGKDVTAGLYIEGSVSSPQATLFSDPDMSQDNILSYLILGKPIEQASATDAALLASAATGIGLQNGAMIGDDIASTFGLDEFSITGDSKENAALTIGKYLSPKLYLSYGIGVFDSVSTVELRYQLSKIWSLKAESGTESGIDLLYTYEPKKD</sequence>
<evidence type="ECO:0000313" key="7">
    <source>
        <dbReference type="Proteomes" id="UP000198924"/>
    </source>
</evidence>
<proteinExistence type="predicted"/>
<gene>
    <name evidence="6" type="ORF">SAMN04488079_12039</name>
</gene>
<evidence type="ECO:0000313" key="6">
    <source>
        <dbReference type="EMBL" id="SFK70682.1"/>
    </source>
</evidence>
<dbReference type="RefSeq" id="WP_091715802.1">
    <property type="nucleotide sequence ID" value="NZ_FOSH01000020.1"/>
</dbReference>
<dbReference type="GO" id="GO:0097347">
    <property type="term" value="C:TAM protein secretion complex"/>
    <property type="evidence" value="ECO:0007669"/>
    <property type="project" value="TreeGrafter"/>
</dbReference>
<keyword evidence="3" id="KW-1133">Transmembrane helix</keyword>
<evidence type="ECO:0000256" key="3">
    <source>
        <dbReference type="ARBA" id="ARBA00022989"/>
    </source>
</evidence>
<dbReference type="EMBL" id="FOSH01000020">
    <property type="protein sequence ID" value="SFK70682.1"/>
    <property type="molecule type" value="Genomic_DNA"/>
</dbReference>
<evidence type="ECO:0000259" key="5">
    <source>
        <dbReference type="Pfam" id="PF04357"/>
    </source>
</evidence>
<reference evidence="7" key="1">
    <citation type="submission" date="2016-10" db="EMBL/GenBank/DDBJ databases">
        <authorList>
            <person name="Varghese N."/>
            <person name="Submissions S."/>
        </authorList>
    </citation>
    <scope>NUCLEOTIDE SEQUENCE [LARGE SCALE GENOMIC DNA]</scope>
    <source>
        <strain evidence="7">DSM 11578</strain>
    </source>
</reference>
<name>A0A1I4BPA2_9GAMM</name>
<dbReference type="InterPro" id="IPR007452">
    <property type="entry name" value="TamB_C"/>
</dbReference>
<keyword evidence="7" id="KW-1185">Reference proteome</keyword>
<protein>
    <submittedName>
        <fullName evidence="6">Autotransporter secretion inner membrane protein TamB</fullName>
    </submittedName>
</protein>
<evidence type="ECO:0000256" key="4">
    <source>
        <dbReference type="ARBA" id="ARBA00023136"/>
    </source>
</evidence>
<evidence type="ECO:0000256" key="1">
    <source>
        <dbReference type="ARBA" id="ARBA00004167"/>
    </source>
</evidence>
<dbReference type="PANTHER" id="PTHR36985">
    <property type="entry name" value="TRANSLOCATION AND ASSEMBLY MODULE SUBUNIT TAMB"/>
    <property type="match status" value="1"/>
</dbReference>
<dbReference type="STRING" id="45496.SAMN04488079_12039"/>
<comment type="subcellular location">
    <subcellularLocation>
        <location evidence="1">Membrane</location>
        <topology evidence="1">Single-pass membrane protein</topology>
    </subcellularLocation>
</comment>
<keyword evidence="2" id="KW-0812">Transmembrane</keyword>
<dbReference type="Pfam" id="PF04357">
    <property type="entry name" value="TamB"/>
    <property type="match status" value="1"/>
</dbReference>
<dbReference type="GO" id="GO:0005886">
    <property type="term" value="C:plasma membrane"/>
    <property type="evidence" value="ECO:0007669"/>
    <property type="project" value="InterPro"/>
</dbReference>
<organism evidence="6 7">
    <name type="scientific">Methylophaga sulfidovorans</name>
    <dbReference type="NCBI Taxonomy" id="45496"/>
    <lineage>
        <taxon>Bacteria</taxon>
        <taxon>Pseudomonadati</taxon>
        <taxon>Pseudomonadota</taxon>
        <taxon>Gammaproteobacteria</taxon>
        <taxon>Thiotrichales</taxon>
        <taxon>Piscirickettsiaceae</taxon>
        <taxon>Methylophaga</taxon>
    </lineage>
</organism>
<feature type="domain" description="Translocation and assembly module TamB C-terminal" evidence="5">
    <location>
        <begin position="1009"/>
        <end position="1340"/>
    </location>
</feature>
<keyword evidence="4" id="KW-0472">Membrane</keyword>
<dbReference type="OrthoDB" id="5555605at2"/>
<evidence type="ECO:0000256" key="2">
    <source>
        <dbReference type="ARBA" id="ARBA00022692"/>
    </source>
</evidence>
<accession>A0A1I4BPA2</accession>
<dbReference type="Proteomes" id="UP000198924">
    <property type="component" value="Unassembled WGS sequence"/>
</dbReference>
<dbReference type="GO" id="GO:0009306">
    <property type="term" value="P:protein secretion"/>
    <property type="evidence" value="ECO:0007669"/>
    <property type="project" value="InterPro"/>
</dbReference>